<sequence>MLHVNNYPIHLDADADPQFQELVKFEELTIAESPPDLNMMMPVEVETQYDLSDICLEEVVVEKILSPTSSEKMSENEICKQSPSSWISNYTDPLDDITEFICPPELCTKTKPEKKEPEYDSDDTLDDYVECGEKGLCKCQKMRGREYYEYYTRNKEKEYFTMYPLGRCKLPRGAVLHFTGASGNIKREDLKEELKALGARVEFMDYQRGSSEGWARLSYPYEARRIIKRMIDKKLNIAGADLEFKVLSGKAEKRYHKKVIEAIYQLEEKSRGLGKELRKAGYSYVRNYDPNNNE</sequence>
<accession>A0ACC2R0C1</accession>
<dbReference type="EMBL" id="CM056786">
    <property type="protein sequence ID" value="KAJ8729679.1"/>
    <property type="molecule type" value="Genomic_DNA"/>
</dbReference>
<gene>
    <name evidence="1" type="ORF">PYW08_001260</name>
</gene>
<protein>
    <submittedName>
        <fullName evidence="1">Uncharacterized protein</fullName>
    </submittedName>
</protein>
<name>A0ACC2R0C1_9NEOP</name>
<dbReference type="Proteomes" id="UP001231649">
    <property type="component" value="Chromosome 10"/>
</dbReference>
<evidence type="ECO:0000313" key="1">
    <source>
        <dbReference type="EMBL" id="KAJ8729679.1"/>
    </source>
</evidence>
<comment type="caution">
    <text evidence="1">The sequence shown here is derived from an EMBL/GenBank/DDBJ whole genome shotgun (WGS) entry which is preliminary data.</text>
</comment>
<proteinExistence type="predicted"/>
<organism evidence="1 2">
    <name type="scientific">Mythimna loreyi</name>
    <dbReference type="NCBI Taxonomy" id="667449"/>
    <lineage>
        <taxon>Eukaryota</taxon>
        <taxon>Metazoa</taxon>
        <taxon>Ecdysozoa</taxon>
        <taxon>Arthropoda</taxon>
        <taxon>Hexapoda</taxon>
        <taxon>Insecta</taxon>
        <taxon>Pterygota</taxon>
        <taxon>Neoptera</taxon>
        <taxon>Endopterygota</taxon>
        <taxon>Lepidoptera</taxon>
        <taxon>Glossata</taxon>
        <taxon>Ditrysia</taxon>
        <taxon>Noctuoidea</taxon>
        <taxon>Noctuidae</taxon>
        <taxon>Noctuinae</taxon>
        <taxon>Hadenini</taxon>
        <taxon>Mythimna</taxon>
    </lineage>
</organism>
<evidence type="ECO:0000313" key="2">
    <source>
        <dbReference type="Proteomes" id="UP001231649"/>
    </source>
</evidence>
<keyword evidence="2" id="KW-1185">Reference proteome</keyword>
<reference evidence="1" key="1">
    <citation type="submission" date="2023-03" db="EMBL/GenBank/DDBJ databases">
        <title>Chromosome-level genomes of two armyworms, Mythimna separata and Mythimna loreyi, provide insights into the biosynthesis and reception of sex pheromones.</title>
        <authorList>
            <person name="Zhao H."/>
        </authorList>
    </citation>
    <scope>NUCLEOTIDE SEQUENCE</scope>
    <source>
        <strain evidence="1">BeijingLab</strain>
    </source>
</reference>